<gene>
    <name evidence="2" type="ORF">BGZ95_007518</name>
</gene>
<name>A0AAD4DL24_9FUNG</name>
<feature type="region of interest" description="Disordered" evidence="1">
    <location>
        <begin position="21"/>
        <end position="72"/>
    </location>
</feature>
<dbReference type="Proteomes" id="UP001194580">
    <property type="component" value="Unassembled WGS sequence"/>
</dbReference>
<sequence length="284" mass="29983">MAGEGSRPPFGVSQASRSFSAISATSVASGQPSSQVFGTNALTISGPNTRSIFGSASLSNPSSLSAISATSLGSEATGSQAFSAAASTISGSSSQSDPETISPAQRTSASQISATESVSSTGSPSQKQDTNAAAPASSRRESTELRYDLPGCRSRRSTREGEAGPRLTVTDIQKLLVIPKGLITQKDYGRSKAGSRIVPPPLKERNRNGKLANKTKTKMTVTELQKQFIIPKGLITQKQYGKKDQARTTNLFAKGSYAGRLVDLMHYHRSEYSMWANATIREVA</sequence>
<evidence type="ECO:0000313" key="2">
    <source>
        <dbReference type="EMBL" id="KAG0280992.1"/>
    </source>
</evidence>
<dbReference type="EMBL" id="JAAAIL010000037">
    <property type="protein sequence ID" value="KAG0280992.1"/>
    <property type="molecule type" value="Genomic_DNA"/>
</dbReference>
<keyword evidence="3" id="KW-1185">Reference proteome</keyword>
<accession>A0AAD4DL24</accession>
<evidence type="ECO:0000313" key="3">
    <source>
        <dbReference type="Proteomes" id="UP001194580"/>
    </source>
</evidence>
<feature type="compositionally biased region" description="Polar residues" evidence="1">
    <location>
        <begin position="21"/>
        <end position="54"/>
    </location>
</feature>
<feature type="region of interest" description="Disordered" evidence="1">
    <location>
        <begin position="89"/>
        <end position="166"/>
    </location>
</feature>
<organism evidence="2 3">
    <name type="scientific">Linnemannia exigua</name>
    <dbReference type="NCBI Taxonomy" id="604196"/>
    <lineage>
        <taxon>Eukaryota</taxon>
        <taxon>Fungi</taxon>
        <taxon>Fungi incertae sedis</taxon>
        <taxon>Mucoromycota</taxon>
        <taxon>Mortierellomycotina</taxon>
        <taxon>Mortierellomycetes</taxon>
        <taxon>Mortierellales</taxon>
        <taxon>Mortierellaceae</taxon>
        <taxon>Linnemannia</taxon>
    </lineage>
</organism>
<comment type="caution">
    <text evidence="2">The sequence shown here is derived from an EMBL/GenBank/DDBJ whole genome shotgun (WGS) entry which is preliminary data.</text>
</comment>
<feature type="compositionally biased region" description="Polar residues" evidence="1">
    <location>
        <begin position="97"/>
        <end position="131"/>
    </location>
</feature>
<dbReference type="AlphaFoldDB" id="A0AAD4DL24"/>
<feature type="region of interest" description="Disordered" evidence="1">
    <location>
        <begin position="189"/>
        <end position="208"/>
    </location>
</feature>
<feature type="compositionally biased region" description="Low complexity" evidence="1">
    <location>
        <begin position="55"/>
        <end position="72"/>
    </location>
</feature>
<feature type="compositionally biased region" description="Basic and acidic residues" evidence="1">
    <location>
        <begin position="138"/>
        <end position="147"/>
    </location>
</feature>
<proteinExistence type="predicted"/>
<reference evidence="2" key="1">
    <citation type="journal article" date="2020" name="Fungal Divers.">
        <title>Resolving the Mortierellaceae phylogeny through synthesis of multi-gene phylogenetics and phylogenomics.</title>
        <authorList>
            <person name="Vandepol N."/>
            <person name="Liber J."/>
            <person name="Desiro A."/>
            <person name="Na H."/>
            <person name="Kennedy M."/>
            <person name="Barry K."/>
            <person name="Grigoriev I.V."/>
            <person name="Miller A.N."/>
            <person name="O'Donnell K."/>
            <person name="Stajich J.E."/>
            <person name="Bonito G."/>
        </authorList>
    </citation>
    <scope>NUCLEOTIDE SEQUENCE</scope>
    <source>
        <strain evidence="2">NRRL 28262</strain>
    </source>
</reference>
<protein>
    <submittedName>
        <fullName evidence="2">Uncharacterized protein</fullName>
    </submittedName>
</protein>
<evidence type="ECO:0000256" key="1">
    <source>
        <dbReference type="SAM" id="MobiDB-lite"/>
    </source>
</evidence>